<name>A0A9D1LDL7_9FIRM</name>
<keyword evidence="1" id="KW-1133">Transmembrane helix</keyword>
<keyword evidence="1" id="KW-0812">Transmembrane</keyword>
<accession>A0A9D1LDL7</accession>
<reference evidence="2" key="2">
    <citation type="journal article" date="2021" name="PeerJ">
        <title>Extensive microbial diversity within the chicken gut microbiome revealed by metagenomics and culture.</title>
        <authorList>
            <person name="Gilroy R."/>
            <person name="Ravi A."/>
            <person name="Getino M."/>
            <person name="Pursley I."/>
            <person name="Horton D.L."/>
            <person name="Alikhan N.F."/>
            <person name="Baker D."/>
            <person name="Gharbi K."/>
            <person name="Hall N."/>
            <person name="Watson M."/>
            <person name="Adriaenssens E.M."/>
            <person name="Foster-Nyarko E."/>
            <person name="Jarju S."/>
            <person name="Secka A."/>
            <person name="Antonio M."/>
            <person name="Oren A."/>
            <person name="Chaudhuri R.R."/>
            <person name="La Ragione R."/>
            <person name="Hildebrand F."/>
            <person name="Pallen M.J."/>
        </authorList>
    </citation>
    <scope>NUCLEOTIDE SEQUENCE</scope>
    <source>
        <strain evidence="2">ChiGjej1B1-19959</strain>
    </source>
</reference>
<proteinExistence type="predicted"/>
<comment type="caution">
    <text evidence="2">The sequence shown here is derived from an EMBL/GenBank/DDBJ whole genome shotgun (WGS) entry which is preliminary data.</text>
</comment>
<evidence type="ECO:0000313" key="2">
    <source>
        <dbReference type="EMBL" id="HIU35650.1"/>
    </source>
</evidence>
<dbReference type="EMBL" id="DVMW01000025">
    <property type="protein sequence ID" value="HIU35650.1"/>
    <property type="molecule type" value="Genomic_DNA"/>
</dbReference>
<gene>
    <name evidence="2" type="ORF">IAC53_03475</name>
</gene>
<sequence length="62" mass="6546">MEKAKKVLKVLAVIAAVAAAAFGVYVAVKKYVESKKVVIGNDAENYVSCSCCDDTFVSETVA</sequence>
<protein>
    <submittedName>
        <fullName evidence="2">Uncharacterized protein</fullName>
    </submittedName>
</protein>
<reference evidence="2" key="1">
    <citation type="submission" date="2020-10" db="EMBL/GenBank/DDBJ databases">
        <authorList>
            <person name="Gilroy R."/>
        </authorList>
    </citation>
    <scope>NUCLEOTIDE SEQUENCE</scope>
    <source>
        <strain evidence="2">ChiGjej1B1-19959</strain>
    </source>
</reference>
<keyword evidence="1" id="KW-0472">Membrane</keyword>
<dbReference type="Proteomes" id="UP000824071">
    <property type="component" value="Unassembled WGS sequence"/>
</dbReference>
<feature type="transmembrane region" description="Helical" evidence="1">
    <location>
        <begin position="7"/>
        <end position="28"/>
    </location>
</feature>
<evidence type="ECO:0000256" key="1">
    <source>
        <dbReference type="SAM" id="Phobius"/>
    </source>
</evidence>
<dbReference type="AlphaFoldDB" id="A0A9D1LDL7"/>
<organism evidence="2 3">
    <name type="scientific">Candidatus Fimenecus excrementigallinarum</name>
    <dbReference type="NCBI Taxonomy" id="2840816"/>
    <lineage>
        <taxon>Bacteria</taxon>
        <taxon>Bacillati</taxon>
        <taxon>Bacillota</taxon>
        <taxon>Clostridia</taxon>
        <taxon>Candidatus Fimenecus</taxon>
    </lineage>
</organism>
<evidence type="ECO:0000313" key="3">
    <source>
        <dbReference type="Proteomes" id="UP000824071"/>
    </source>
</evidence>